<feature type="binding site" evidence="12">
    <location>
        <position position="288"/>
    </location>
    <ligand>
        <name>K(+)</name>
        <dbReference type="ChEBI" id="CHEBI:29103"/>
    </ligand>
</feature>
<evidence type="ECO:0000256" key="8">
    <source>
        <dbReference type="ARBA" id="ARBA00022840"/>
    </source>
</evidence>
<reference evidence="14 15" key="1">
    <citation type="submission" date="2015-09" db="EMBL/GenBank/DDBJ databases">
        <authorList>
            <consortium name="Pathogen Informatics"/>
        </authorList>
    </citation>
    <scope>NUCLEOTIDE SEQUENCE [LARGE SCALE GENOMIC DNA]</scope>
    <source>
        <strain evidence="14 15">2789STDY5834876</strain>
    </source>
</reference>
<keyword evidence="9 12" id="KW-0460">Magnesium</keyword>
<evidence type="ECO:0000256" key="9">
    <source>
        <dbReference type="ARBA" id="ARBA00022842"/>
    </source>
</evidence>
<dbReference type="GO" id="GO:0046872">
    <property type="term" value="F:metal ion binding"/>
    <property type="evidence" value="ECO:0007669"/>
    <property type="project" value="UniProtKB-KW"/>
</dbReference>
<evidence type="ECO:0000313" key="14">
    <source>
        <dbReference type="EMBL" id="CUO23148.1"/>
    </source>
</evidence>
<evidence type="ECO:0000256" key="1">
    <source>
        <dbReference type="ARBA" id="ARBA00005380"/>
    </source>
</evidence>
<comment type="catalytic activity">
    <reaction evidence="12">
        <text>D-ribose + ATP = D-ribose 5-phosphate + ADP + H(+)</text>
        <dbReference type="Rhea" id="RHEA:13697"/>
        <dbReference type="ChEBI" id="CHEBI:15378"/>
        <dbReference type="ChEBI" id="CHEBI:30616"/>
        <dbReference type="ChEBI" id="CHEBI:47013"/>
        <dbReference type="ChEBI" id="CHEBI:78346"/>
        <dbReference type="ChEBI" id="CHEBI:456216"/>
        <dbReference type="EC" id="2.7.1.15"/>
    </reaction>
</comment>
<dbReference type="HAMAP" id="MF_01987">
    <property type="entry name" value="Ribokinase"/>
    <property type="match status" value="1"/>
</dbReference>
<sequence length="317" mass="33814">MEKPKILVVGSMNMDLFVEGANSIPGFGESIMCGNYGYATGGKGSNQAIAAALQGADVTMVGRLGEDTNGESLKNELKKAGVHTEYIVTDKEKQTGLALMLLNSDGRYVSYVALGANGSICAEDVKAALEAEKFDMVIMQLEMPQETVYRTYELAKERDIPVFLDAGPAMSIPLERLQGLYILSPNEAETEALTGINPDTEERAVEAAKWLYDQARPQYVILKLGSRGALLYDGKAAELIPCFQVKAVDSTAAGDTFGAALAIRLCKGDSMKDAIRFAHAAAGICVSRMGAQVSIPKEAEVAAFLEKEGGSHGKETV</sequence>
<dbReference type="GO" id="GO:0004747">
    <property type="term" value="F:ribokinase activity"/>
    <property type="evidence" value="ECO:0007669"/>
    <property type="project" value="UniProtKB-UniRule"/>
</dbReference>
<evidence type="ECO:0000256" key="5">
    <source>
        <dbReference type="ARBA" id="ARBA00022723"/>
    </source>
</evidence>
<feature type="binding site" evidence="12">
    <location>
        <position position="290"/>
    </location>
    <ligand>
        <name>K(+)</name>
        <dbReference type="ChEBI" id="CHEBI:29103"/>
    </ligand>
</feature>
<feature type="binding site" evidence="12">
    <location>
        <begin position="13"/>
        <end position="15"/>
    </location>
    <ligand>
        <name>substrate</name>
    </ligand>
</feature>
<feature type="binding site" evidence="12">
    <location>
        <position position="186"/>
    </location>
    <ligand>
        <name>ATP</name>
        <dbReference type="ChEBI" id="CHEBI:30616"/>
    </ligand>
</feature>
<keyword evidence="4 12" id="KW-0808">Transferase</keyword>
<dbReference type="EC" id="2.7.1.15" evidence="2 12"/>
<proteinExistence type="inferred from homology"/>
<comment type="caution">
    <text evidence="12">Lacks conserved residue(s) required for the propagation of feature annotation.</text>
</comment>
<evidence type="ECO:0000256" key="12">
    <source>
        <dbReference type="HAMAP-Rule" id="MF_01987"/>
    </source>
</evidence>
<feature type="binding site" evidence="12">
    <location>
        <begin position="42"/>
        <end position="46"/>
    </location>
    <ligand>
        <name>substrate</name>
    </ligand>
</feature>
<dbReference type="AlphaFoldDB" id="A0A174DG52"/>
<keyword evidence="5 12" id="KW-0479">Metal-binding</keyword>
<dbReference type="RefSeq" id="WP_050641910.1">
    <property type="nucleotide sequence ID" value="NZ_CABKUE010000009.1"/>
</dbReference>
<dbReference type="GO" id="GO:0019303">
    <property type="term" value="P:D-ribose catabolic process"/>
    <property type="evidence" value="ECO:0007669"/>
    <property type="project" value="UniProtKB-UniRule"/>
</dbReference>
<evidence type="ECO:0000256" key="6">
    <source>
        <dbReference type="ARBA" id="ARBA00022741"/>
    </source>
</evidence>
<dbReference type="PROSITE" id="PS00584">
    <property type="entry name" value="PFKB_KINASES_2"/>
    <property type="match status" value="1"/>
</dbReference>
<dbReference type="GO" id="GO:0005524">
    <property type="term" value="F:ATP binding"/>
    <property type="evidence" value="ECO:0007669"/>
    <property type="project" value="UniProtKB-UniRule"/>
</dbReference>
<dbReference type="CDD" id="cd01174">
    <property type="entry name" value="ribokinase"/>
    <property type="match status" value="1"/>
</dbReference>
<protein>
    <recommendedName>
        <fullName evidence="3 12">Ribokinase</fullName>
        <shortName evidence="12">RK</shortName>
        <ecNumber evidence="2 12">2.7.1.15</ecNumber>
    </recommendedName>
</protein>
<dbReference type="GO" id="GO:0005829">
    <property type="term" value="C:cytosol"/>
    <property type="evidence" value="ECO:0007669"/>
    <property type="project" value="TreeGrafter"/>
</dbReference>
<name>A0A174DG52_9FIRM</name>
<dbReference type="EMBL" id="CYZU01000012">
    <property type="protein sequence ID" value="CUO23148.1"/>
    <property type="molecule type" value="Genomic_DNA"/>
</dbReference>
<dbReference type="Gene3D" id="3.40.1190.20">
    <property type="match status" value="1"/>
</dbReference>
<feature type="binding site" evidence="12">
    <location>
        <position position="249"/>
    </location>
    <ligand>
        <name>K(+)</name>
        <dbReference type="ChEBI" id="CHEBI:29103"/>
    </ligand>
</feature>
<evidence type="ECO:0000259" key="13">
    <source>
        <dbReference type="Pfam" id="PF00294"/>
    </source>
</evidence>
<keyword evidence="10 12" id="KW-0630">Potassium</keyword>
<keyword evidence="12" id="KW-0963">Cytoplasm</keyword>
<dbReference type="PANTHER" id="PTHR10584">
    <property type="entry name" value="SUGAR KINASE"/>
    <property type="match status" value="1"/>
</dbReference>
<dbReference type="Pfam" id="PF00294">
    <property type="entry name" value="PfkB"/>
    <property type="match status" value="1"/>
</dbReference>
<keyword evidence="8 12" id="KW-0067">ATP-binding</keyword>
<comment type="activity regulation">
    <text evidence="12">Activated by a monovalent cation that binds near, but not in, the active site. The most likely occupant of the site in vivo is potassium. Ion binding induces a conformational change that may alter substrate affinity.</text>
</comment>
<dbReference type="Proteomes" id="UP000095544">
    <property type="component" value="Unassembled WGS sequence"/>
</dbReference>
<feature type="binding site" evidence="12">
    <location>
        <position position="279"/>
    </location>
    <ligand>
        <name>ATP</name>
        <dbReference type="ChEBI" id="CHEBI:30616"/>
    </ligand>
</feature>
<dbReference type="InterPro" id="IPR002139">
    <property type="entry name" value="Ribo/fructo_kinase"/>
</dbReference>
<evidence type="ECO:0000256" key="2">
    <source>
        <dbReference type="ARBA" id="ARBA00012035"/>
    </source>
</evidence>
<evidence type="ECO:0000313" key="15">
    <source>
        <dbReference type="Proteomes" id="UP000095544"/>
    </source>
</evidence>
<comment type="similarity">
    <text evidence="1">Belongs to the carbohydrate kinase pfkB family.</text>
</comment>
<feature type="binding site" evidence="12">
    <location>
        <begin position="223"/>
        <end position="228"/>
    </location>
    <ligand>
        <name>ATP</name>
        <dbReference type="ChEBI" id="CHEBI:30616"/>
    </ligand>
</feature>
<feature type="domain" description="Carbohydrate kinase PfkB" evidence="13">
    <location>
        <begin position="4"/>
        <end position="297"/>
    </location>
</feature>
<organism evidence="14 15">
    <name type="scientific">Faecalicatena contorta</name>
    <dbReference type="NCBI Taxonomy" id="39482"/>
    <lineage>
        <taxon>Bacteria</taxon>
        <taxon>Bacillati</taxon>
        <taxon>Bacillota</taxon>
        <taxon>Clostridia</taxon>
        <taxon>Lachnospirales</taxon>
        <taxon>Lachnospiraceae</taxon>
        <taxon>Faecalicatena</taxon>
    </lineage>
</organism>
<dbReference type="STRING" id="39482.ERS852491_01620"/>
<keyword evidence="6 12" id="KW-0547">Nucleotide-binding</keyword>
<comment type="subunit">
    <text evidence="12">Homodimer.</text>
</comment>
<evidence type="ECO:0000256" key="4">
    <source>
        <dbReference type="ARBA" id="ARBA00022679"/>
    </source>
</evidence>
<feature type="active site" description="Proton acceptor" evidence="12">
    <location>
        <position position="255"/>
    </location>
</feature>
<evidence type="ECO:0000256" key="10">
    <source>
        <dbReference type="ARBA" id="ARBA00022958"/>
    </source>
</evidence>
<feature type="binding site" evidence="12">
    <location>
        <position position="294"/>
    </location>
    <ligand>
        <name>K(+)</name>
        <dbReference type="ChEBI" id="CHEBI:29103"/>
    </ligand>
</feature>
<gene>
    <name evidence="14" type="primary">rbsK_2</name>
    <name evidence="12" type="synonym">rbsK</name>
    <name evidence="14" type="ORF">ERS852491_01620</name>
</gene>
<evidence type="ECO:0000256" key="7">
    <source>
        <dbReference type="ARBA" id="ARBA00022777"/>
    </source>
</evidence>
<evidence type="ECO:0000256" key="11">
    <source>
        <dbReference type="ARBA" id="ARBA00023277"/>
    </source>
</evidence>
<dbReference type="PANTHER" id="PTHR10584:SF166">
    <property type="entry name" value="RIBOKINASE"/>
    <property type="match status" value="1"/>
</dbReference>
<dbReference type="PRINTS" id="PR00990">
    <property type="entry name" value="RIBOKINASE"/>
</dbReference>
<comment type="function">
    <text evidence="12">Catalyzes the phosphorylation of ribose at O-5 in a reaction requiring ATP and magnesium. The resulting D-ribose-5-phosphate can then be used either for sythesis of nucleotides, histidine, and tryptophan, or as a component of the pentose phosphate pathway.</text>
</comment>
<dbReference type="InterPro" id="IPR002173">
    <property type="entry name" value="Carboh/pur_kinase_PfkB_CS"/>
</dbReference>
<dbReference type="InterPro" id="IPR029056">
    <property type="entry name" value="Ribokinase-like"/>
</dbReference>
<feature type="binding site" evidence="12">
    <location>
        <position position="285"/>
    </location>
    <ligand>
        <name>K(+)</name>
        <dbReference type="ChEBI" id="CHEBI:29103"/>
    </ligand>
</feature>
<comment type="subcellular location">
    <subcellularLocation>
        <location evidence="12">Cytoplasm</location>
    </subcellularLocation>
</comment>
<comment type="similarity">
    <text evidence="12">Belongs to the carbohydrate kinase PfkB family. Ribokinase subfamily.</text>
</comment>
<dbReference type="InterPro" id="IPR011877">
    <property type="entry name" value="Ribokinase"/>
</dbReference>
<feature type="binding site" evidence="12">
    <location>
        <position position="255"/>
    </location>
    <ligand>
        <name>substrate</name>
    </ligand>
</feature>
<feature type="binding site" evidence="12">
    <location>
        <begin position="254"/>
        <end position="255"/>
    </location>
    <ligand>
        <name>ATP</name>
        <dbReference type="ChEBI" id="CHEBI:30616"/>
    </ligand>
</feature>
<feature type="binding site" evidence="12">
    <location>
        <position position="142"/>
    </location>
    <ligand>
        <name>substrate</name>
    </ligand>
</feature>
<dbReference type="UniPathway" id="UPA00916">
    <property type="reaction ID" value="UER00889"/>
</dbReference>
<accession>A0A174DG52</accession>
<comment type="pathway">
    <text evidence="12">Carbohydrate metabolism; D-ribose degradation; D-ribose 5-phosphate from beta-D-ribopyranose: step 2/2.</text>
</comment>
<comment type="cofactor">
    <cofactor evidence="12">
        <name>Mg(2+)</name>
        <dbReference type="ChEBI" id="CHEBI:18420"/>
    </cofactor>
    <text evidence="12">Requires a divalent cation, most likely magnesium in vivo, as an electrophilic catalyst to aid phosphoryl group transfer. It is the chelate of the metal and the nucleotide that is the actual substrate.</text>
</comment>
<keyword evidence="7 12" id="KW-0418">Kinase</keyword>
<feature type="binding site" evidence="12">
    <location>
        <position position="251"/>
    </location>
    <ligand>
        <name>K(+)</name>
        <dbReference type="ChEBI" id="CHEBI:29103"/>
    </ligand>
</feature>
<keyword evidence="11 12" id="KW-0119">Carbohydrate metabolism</keyword>
<dbReference type="SUPFAM" id="SSF53613">
    <property type="entry name" value="Ribokinase-like"/>
    <property type="match status" value="1"/>
</dbReference>
<dbReference type="OrthoDB" id="9775849at2"/>
<dbReference type="InterPro" id="IPR011611">
    <property type="entry name" value="PfkB_dom"/>
</dbReference>
<evidence type="ECO:0000256" key="3">
    <source>
        <dbReference type="ARBA" id="ARBA00016943"/>
    </source>
</evidence>